<protein>
    <submittedName>
        <fullName evidence="1">DNA methyltransferase</fullName>
    </submittedName>
</protein>
<keyword evidence="1" id="KW-0489">Methyltransferase</keyword>
<dbReference type="GO" id="GO:0032259">
    <property type="term" value="P:methylation"/>
    <property type="evidence" value="ECO:0007669"/>
    <property type="project" value="UniProtKB-KW"/>
</dbReference>
<accession>A0A7X9NQY6</accession>
<comment type="caution">
    <text evidence="1">The sequence shown here is derived from an EMBL/GenBank/DDBJ whole genome shotgun (WGS) entry which is preliminary data.</text>
</comment>
<proteinExistence type="predicted"/>
<dbReference type="InterPro" id="IPR002052">
    <property type="entry name" value="DNA_methylase_N6_adenine_CS"/>
</dbReference>
<organism evidence="1 2">
    <name type="scientific">Bifidobacterium thermophilum</name>
    <dbReference type="NCBI Taxonomy" id="33905"/>
    <lineage>
        <taxon>Bacteria</taxon>
        <taxon>Bacillati</taxon>
        <taxon>Actinomycetota</taxon>
        <taxon>Actinomycetes</taxon>
        <taxon>Bifidobacteriales</taxon>
        <taxon>Bifidobacteriaceae</taxon>
        <taxon>Bifidobacterium</taxon>
    </lineage>
</organism>
<sequence length="377" mass="43638">MSNRNLTAAKRAKNDEFYTLYPDIEAEMNAYLAADPDVFRGRTVLCPCDDPEWSNFTRYFTANFRRLGLRRLVCTSYAKSAGSRQLTLFEEESPVYDSARHATHGKLFTMSDGDAEDVTLQGYLEGDGDFRSTEVTRLRDEADIIVTNPPFSLFREFLAWVMDGGKRFSILGGKNAVTYKEVFPLLKNGAMWIGYRSMNDDMYFIIPDDYKQYLLENKKEGSAYKIIDGKMYGRPSSVCWFTNLDHNRRHEPLMLDTMAGNLRYNRKLRKTLINKYGQTPDTLHYPKYDNYDAIEVPYVECIPGDYEGVMGVPISFLDKYDPDQFEILGSQRWDKSDIVLRLYRGDKNSANNDFKTLINGKETYDRIFIRSKKGDNQ</sequence>
<dbReference type="EMBL" id="JABAGI010000003">
    <property type="protein sequence ID" value="NME61978.1"/>
    <property type="molecule type" value="Genomic_DNA"/>
</dbReference>
<dbReference type="PROSITE" id="PS00092">
    <property type="entry name" value="N6_MTASE"/>
    <property type="match status" value="1"/>
</dbReference>
<name>A0A7X9NQY6_9BIFI</name>
<dbReference type="RefSeq" id="WP_168984072.1">
    <property type="nucleotide sequence ID" value="NZ_JABAGI010000003.1"/>
</dbReference>
<dbReference type="Proteomes" id="UP000588369">
    <property type="component" value="Unassembled WGS sequence"/>
</dbReference>
<dbReference type="Pfam" id="PF13651">
    <property type="entry name" value="EcoRI_methylase"/>
    <property type="match status" value="1"/>
</dbReference>
<dbReference type="InterPro" id="IPR025247">
    <property type="entry name" value="EcoRI-like_methylase"/>
</dbReference>
<dbReference type="GO" id="GO:0008168">
    <property type="term" value="F:methyltransferase activity"/>
    <property type="evidence" value="ECO:0007669"/>
    <property type="project" value="UniProtKB-KW"/>
</dbReference>
<reference evidence="1 2" key="1">
    <citation type="submission" date="2020-04" db="EMBL/GenBank/DDBJ databases">
        <authorList>
            <person name="Hitch T.C.A."/>
            <person name="Wylensek D."/>
            <person name="Clavel T."/>
        </authorList>
    </citation>
    <scope>NUCLEOTIDE SEQUENCE [LARGE SCALE GENOMIC DNA]</scope>
    <source>
        <strain evidence="1 2">BSM-130-P53-3C</strain>
    </source>
</reference>
<keyword evidence="1" id="KW-0808">Transferase</keyword>
<evidence type="ECO:0000313" key="1">
    <source>
        <dbReference type="EMBL" id="NME61978.1"/>
    </source>
</evidence>
<dbReference type="GO" id="GO:0003676">
    <property type="term" value="F:nucleic acid binding"/>
    <property type="evidence" value="ECO:0007669"/>
    <property type="project" value="InterPro"/>
</dbReference>
<dbReference type="AlphaFoldDB" id="A0A7X9NQY6"/>
<evidence type="ECO:0000313" key="2">
    <source>
        <dbReference type="Proteomes" id="UP000588369"/>
    </source>
</evidence>
<gene>
    <name evidence="1" type="ORF">HF844_04065</name>
</gene>